<dbReference type="PROSITE" id="PS50871">
    <property type="entry name" value="C1Q"/>
    <property type="match status" value="1"/>
</dbReference>
<dbReference type="InterPro" id="IPR011598">
    <property type="entry name" value="bHLH_dom"/>
</dbReference>
<keyword evidence="3" id="KW-0732">Signal</keyword>
<dbReference type="PANTHER" id="PTHR22923">
    <property type="entry name" value="CEREBELLIN-RELATED"/>
    <property type="match status" value="1"/>
</dbReference>
<evidence type="ECO:0000256" key="2">
    <source>
        <dbReference type="ARBA" id="ARBA00022525"/>
    </source>
</evidence>
<evidence type="ECO:0000256" key="3">
    <source>
        <dbReference type="ARBA" id="ARBA00022729"/>
    </source>
</evidence>
<dbReference type="Pfam" id="PF00010">
    <property type="entry name" value="HLH"/>
    <property type="match status" value="1"/>
</dbReference>
<dbReference type="Pfam" id="PF00386">
    <property type="entry name" value="C1q"/>
    <property type="match status" value="1"/>
</dbReference>
<dbReference type="Gene3D" id="2.60.120.40">
    <property type="match status" value="1"/>
</dbReference>
<dbReference type="InterPro" id="IPR001073">
    <property type="entry name" value="C1q_dom"/>
</dbReference>
<dbReference type="SMART" id="SM00110">
    <property type="entry name" value="C1Q"/>
    <property type="match status" value="1"/>
</dbReference>
<dbReference type="SMART" id="SM00353">
    <property type="entry name" value="HLH"/>
    <property type="match status" value="1"/>
</dbReference>
<name>K1Q3J3_MAGGI</name>
<dbReference type="GO" id="GO:0005576">
    <property type="term" value="C:extracellular region"/>
    <property type="evidence" value="ECO:0007669"/>
    <property type="project" value="UniProtKB-SubCell"/>
</dbReference>
<dbReference type="Gene3D" id="4.10.280.10">
    <property type="entry name" value="Helix-loop-helix DNA-binding domain"/>
    <property type="match status" value="1"/>
</dbReference>
<organism evidence="4">
    <name type="scientific">Magallana gigas</name>
    <name type="common">Pacific oyster</name>
    <name type="synonym">Crassostrea gigas</name>
    <dbReference type="NCBI Taxonomy" id="29159"/>
    <lineage>
        <taxon>Eukaryota</taxon>
        <taxon>Metazoa</taxon>
        <taxon>Spiralia</taxon>
        <taxon>Lophotrochozoa</taxon>
        <taxon>Mollusca</taxon>
        <taxon>Bivalvia</taxon>
        <taxon>Autobranchia</taxon>
        <taxon>Pteriomorphia</taxon>
        <taxon>Ostreida</taxon>
        <taxon>Ostreoidea</taxon>
        <taxon>Ostreidae</taxon>
        <taxon>Magallana</taxon>
    </lineage>
</organism>
<dbReference type="SUPFAM" id="SSF49842">
    <property type="entry name" value="TNF-like"/>
    <property type="match status" value="1"/>
</dbReference>
<dbReference type="InterPro" id="IPR008983">
    <property type="entry name" value="Tumour_necrosis_fac-like_dom"/>
</dbReference>
<proteinExistence type="predicted"/>
<evidence type="ECO:0000256" key="1">
    <source>
        <dbReference type="ARBA" id="ARBA00004613"/>
    </source>
</evidence>
<dbReference type="HOGENOM" id="CLU_980887_0_0_1"/>
<dbReference type="PROSITE" id="PS50888">
    <property type="entry name" value="BHLH"/>
    <property type="match status" value="1"/>
</dbReference>
<dbReference type="PANTHER" id="PTHR22923:SF116">
    <property type="entry name" value="C1Q DOMAIN-CONTAINING PROTEIN"/>
    <property type="match status" value="1"/>
</dbReference>
<dbReference type="GO" id="GO:0046983">
    <property type="term" value="F:protein dimerization activity"/>
    <property type="evidence" value="ECO:0007669"/>
    <property type="project" value="InterPro"/>
</dbReference>
<sequence length="284" mass="31772">MPQTLSVADVERMTSTPCDGAHNFKRNSRERKRVQHINVFIRELKNKLPVEWTSKKMGKLEILQKSTLYIKHLMDVLKEDGPVDSKLKDVVMAAKASPQCAPRDPLPTNRDCEKEAPYPLPTPAAEILDYKTAPECSFVDDKEISPASTSTGVIAFHSYLSKDSNGPLSLHHILKFDVVPLNKGNGYNVFDGIFIVPVPGTYVFTWSFMSEAHGYVYTELMKNSDIIGTRYADSTTITVWDFATGVVVVDVSQGDHIYIRMGIPSRGKVLSKSSRTTFVGWRLD</sequence>
<evidence type="ECO:0000313" key="4">
    <source>
        <dbReference type="EMBL" id="EKC23435.1"/>
    </source>
</evidence>
<protein>
    <submittedName>
        <fullName evidence="4">Complement C1q-like protein 4</fullName>
    </submittedName>
</protein>
<reference evidence="4" key="1">
    <citation type="journal article" date="2012" name="Nature">
        <title>The oyster genome reveals stress adaptation and complexity of shell formation.</title>
        <authorList>
            <person name="Zhang G."/>
            <person name="Fang X."/>
            <person name="Guo X."/>
            <person name="Li L."/>
            <person name="Luo R."/>
            <person name="Xu F."/>
            <person name="Yang P."/>
            <person name="Zhang L."/>
            <person name="Wang X."/>
            <person name="Qi H."/>
            <person name="Xiong Z."/>
            <person name="Que H."/>
            <person name="Xie Y."/>
            <person name="Holland P.W."/>
            <person name="Paps J."/>
            <person name="Zhu Y."/>
            <person name="Wu F."/>
            <person name="Chen Y."/>
            <person name="Wang J."/>
            <person name="Peng C."/>
            <person name="Meng J."/>
            <person name="Yang L."/>
            <person name="Liu J."/>
            <person name="Wen B."/>
            <person name="Zhang N."/>
            <person name="Huang Z."/>
            <person name="Zhu Q."/>
            <person name="Feng Y."/>
            <person name="Mount A."/>
            <person name="Hedgecock D."/>
            <person name="Xu Z."/>
            <person name="Liu Y."/>
            <person name="Domazet-Loso T."/>
            <person name="Du Y."/>
            <person name="Sun X."/>
            <person name="Zhang S."/>
            <person name="Liu B."/>
            <person name="Cheng P."/>
            <person name="Jiang X."/>
            <person name="Li J."/>
            <person name="Fan D."/>
            <person name="Wang W."/>
            <person name="Fu W."/>
            <person name="Wang T."/>
            <person name="Wang B."/>
            <person name="Zhang J."/>
            <person name="Peng Z."/>
            <person name="Li Y."/>
            <person name="Li N."/>
            <person name="Wang J."/>
            <person name="Chen M."/>
            <person name="He Y."/>
            <person name="Tan F."/>
            <person name="Song X."/>
            <person name="Zheng Q."/>
            <person name="Huang R."/>
            <person name="Yang H."/>
            <person name="Du X."/>
            <person name="Chen L."/>
            <person name="Yang M."/>
            <person name="Gaffney P.M."/>
            <person name="Wang S."/>
            <person name="Luo L."/>
            <person name="She Z."/>
            <person name="Ming Y."/>
            <person name="Huang W."/>
            <person name="Zhang S."/>
            <person name="Huang B."/>
            <person name="Zhang Y."/>
            <person name="Qu T."/>
            <person name="Ni P."/>
            <person name="Miao G."/>
            <person name="Wang J."/>
            <person name="Wang Q."/>
            <person name="Steinberg C.E."/>
            <person name="Wang H."/>
            <person name="Li N."/>
            <person name="Qian L."/>
            <person name="Zhang G."/>
            <person name="Li Y."/>
            <person name="Yang H."/>
            <person name="Liu X."/>
            <person name="Wang J."/>
            <person name="Yin Y."/>
            <person name="Wang J."/>
        </authorList>
    </citation>
    <scope>NUCLEOTIDE SEQUENCE [LARGE SCALE GENOMIC DNA]</scope>
    <source>
        <strain evidence="4">05x7-T-G4-1.051#20</strain>
    </source>
</reference>
<dbReference type="InterPro" id="IPR036638">
    <property type="entry name" value="HLH_DNA-bd_sf"/>
</dbReference>
<keyword evidence="2" id="KW-0964">Secreted</keyword>
<dbReference type="AlphaFoldDB" id="K1Q3J3"/>
<accession>K1Q3J3</accession>
<gene>
    <name evidence="4" type="ORF">CGI_10012888</name>
</gene>
<dbReference type="SUPFAM" id="SSF47459">
    <property type="entry name" value="HLH, helix-loop-helix DNA-binding domain"/>
    <property type="match status" value="1"/>
</dbReference>
<dbReference type="InParanoid" id="K1Q3J3"/>
<dbReference type="InterPro" id="IPR050822">
    <property type="entry name" value="Cerebellin_Synaptic_Org"/>
</dbReference>
<dbReference type="EMBL" id="JH817990">
    <property type="protein sequence ID" value="EKC23435.1"/>
    <property type="molecule type" value="Genomic_DNA"/>
</dbReference>
<comment type="subcellular location">
    <subcellularLocation>
        <location evidence="1">Secreted</location>
    </subcellularLocation>
</comment>
<dbReference type="PRINTS" id="PR00007">
    <property type="entry name" value="COMPLEMNTC1Q"/>
</dbReference>
<dbReference type="CDD" id="cd11418">
    <property type="entry name" value="bHLH_TS_ASCL"/>
    <property type="match status" value="1"/>
</dbReference>